<dbReference type="EMBL" id="SRLB01000008">
    <property type="protein sequence ID" value="TGD99407.1"/>
    <property type="molecule type" value="Genomic_DNA"/>
</dbReference>
<accession>A0A4Z0NTD1</accession>
<feature type="domain" description="Glucosamine inositolphosphorylceramide transferase 1 N-terminal" evidence="1">
    <location>
        <begin position="295"/>
        <end position="524"/>
    </location>
</feature>
<dbReference type="Pfam" id="PF24793">
    <property type="entry name" value="GINT1_N"/>
    <property type="match status" value="1"/>
</dbReference>
<protein>
    <submittedName>
        <fullName evidence="2">Formyl transferase</fullName>
    </submittedName>
</protein>
<keyword evidence="2" id="KW-0808">Transferase</keyword>
<dbReference type="OrthoDB" id="3771157at2"/>
<reference evidence="2 3" key="1">
    <citation type="submission" date="2019-04" db="EMBL/GenBank/DDBJ databases">
        <authorList>
            <person name="Feng G."/>
            <person name="Zhu H."/>
        </authorList>
    </citation>
    <scope>NUCLEOTIDE SEQUENCE [LARGE SCALE GENOMIC DNA]</scope>
    <source>
        <strain evidence="2 3">6HR-1</strain>
    </source>
</reference>
<dbReference type="RefSeq" id="WP_135415039.1">
    <property type="nucleotide sequence ID" value="NZ_SRLB01000008.1"/>
</dbReference>
<dbReference type="Proteomes" id="UP000297535">
    <property type="component" value="Unassembled WGS sequence"/>
</dbReference>
<dbReference type="GO" id="GO:0016740">
    <property type="term" value="F:transferase activity"/>
    <property type="evidence" value="ECO:0007669"/>
    <property type="project" value="UniProtKB-KW"/>
</dbReference>
<evidence type="ECO:0000259" key="1">
    <source>
        <dbReference type="Pfam" id="PF24793"/>
    </source>
</evidence>
<dbReference type="InterPro" id="IPR023296">
    <property type="entry name" value="Glyco_hydro_beta-prop_sf"/>
</dbReference>
<dbReference type="InterPro" id="IPR056442">
    <property type="entry name" value="GINT1_N"/>
</dbReference>
<gene>
    <name evidence="2" type="ORF">EU555_12930</name>
</gene>
<dbReference type="Gene3D" id="2.115.10.20">
    <property type="entry name" value="Glycosyl hydrolase domain, family 43"/>
    <property type="match status" value="1"/>
</dbReference>
<evidence type="ECO:0000313" key="2">
    <source>
        <dbReference type="EMBL" id="TGD99407.1"/>
    </source>
</evidence>
<keyword evidence="3" id="KW-1185">Reference proteome</keyword>
<comment type="caution">
    <text evidence="2">The sequence shown here is derived from an EMBL/GenBank/DDBJ whole genome shotgun (WGS) entry which is preliminary data.</text>
</comment>
<proteinExistence type="predicted"/>
<name>A0A4Z0NTD1_9HYPH</name>
<sequence length="551" mass="59166">MAEALLIEVDAGSTRARPAGRAAGCAAARTAGALRVRLRIDGRRPRRWHAALIARLAARPGLSIEVEDRPGPDDAPAYAEALFRIESLAYGVPRDGPASRLDPAAAAAWPRPAGDLPAGDLPDLVIDLVGDVPERAGVPVRRLHYDGLPGEAALFGALLAKRVPVASLVEGGRTLCAARLGTEVRGVMLTMLDDALVRTATMIEAGFAGGAAPLADPDAAAAPQVGLPPVALTATELARRTLRIAARAVFQRLYRLGYRSPHWRIGWRRLDGPDLVDLRAHPETGWQELPDDGRRFYADPFPILHDGRCWLFVEEFPHATGKGVISAVPFDAEGPAGIPAPVLETEHHLSYPFVFERDGAVWMIPESCAAGSIDLYRATAFPGGWVREARLVSGVAASDPTLFEHGGRWWMFATVRGAPASEPLGRGSYSDALHLWSAPDFRGPWTAHRANPVLIDAATARPAGRIVVRNGQAIRPVQDCADGYGRALGLMRIDRLDEDGFAQSLHARITSGPLWPGTRIHSLNCAGGFEFIDGSARIPRFLPPGLARRQV</sequence>
<organism evidence="2 3">
    <name type="scientific">Methylobacterium nonmethylotrophicum</name>
    <dbReference type="NCBI Taxonomy" id="1141884"/>
    <lineage>
        <taxon>Bacteria</taxon>
        <taxon>Pseudomonadati</taxon>
        <taxon>Pseudomonadota</taxon>
        <taxon>Alphaproteobacteria</taxon>
        <taxon>Hyphomicrobiales</taxon>
        <taxon>Methylobacteriaceae</taxon>
        <taxon>Methylobacterium</taxon>
    </lineage>
</organism>
<dbReference type="SUPFAM" id="SSF75005">
    <property type="entry name" value="Arabinanase/levansucrase/invertase"/>
    <property type="match status" value="1"/>
</dbReference>
<evidence type="ECO:0000313" key="3">
    <source>
        <dbReference type="Proteomes" id="UP000297535"/>
    </source>
</evidence>
<dbReference type="AlphaFoldDB" id="A0A4Z0NTD1"/>